<dbReference type="OMA" id="KIEMRAL"/>
<dbReference type="GeneID" id="9690012"/>
<evidence type="ECO:0000259" key="2">
    <source>
        <dbReference type="Pfam" id="PF03703"/>
    </source>
</evidence>
<feature type="compositionally biased region" description="Low complexity" evidence="1">
    <location>
        <begin position="90"/>
        <end position="102"/>
    </location>
</feature>
<proteinExistence type="predicted"/>
<reference evidence="3 4" key="1">
    <citation type="journal article" date="2009" name="Science">
        <title>Green evolution and dynamic adaptations revealed by genomes of the marine picoeukaryotes Micromonas.</title>
        <authorList>
            <person name="Worden A.Z."/>
            <person name="Lee J.H."/>
            <person name="Mock T."/>
            <person name="Rouze P."/>
            <person name="Simmons M.P."/>
            <person name="Aerts A.L."/>
            <person name="Allen A.E."/>
            <person name="Cuvelier M.L."/>
            <person name="Derelle E."/>
            <person name="Everett M.V."/>
            <person name="Foulon E."/>
            <person name="Grimwood J."/>
            <person name="Gundlach H."/>
            <person name="Henrissat B."/>
            <person name="Napoli C."/>
            <person name="McDonald S.M."/>
            <person name="Parker M.S."/>
            <person name="Rombauts S."/>
            <person name="Salamov A."/>
            <person name="Von Dassow P."/>
            <person name="Badger J.H."/>
            <person name="Coutinho P.M."/>
            <person name="Demir E."/>
            <person name="Dubchak I."/>
            <person name="Gentemann C."/>
            <person name="Eikrem W."/>
            <person name="Gready J.E."/>
            <person name="John U."/>
            <person name="Lanier W."/>
            <person name="Lindquist E.A."/>
            <person name="Lucas S."/>
            <person name="Mayer K.F."/>
            <person name="Moreau H."/>
            <person name="Not F."/>
            <person name="Otillar R."/>
            <person name="Panaud O."/>
            <person name="Pangilinan J."/>
            <person name="Paulsen I."/>
            <person name="Piegu B."/>
            <person name="Poliakov A."/>
            <person name="Robbens S."/>
            <person name="Schmutz J."/>
            <person name="Toulza E."/>
            <person name="Wyss T."/>
            <person name="Zelensky A."/>
            <person name="Zhou K."/>
            <person name="Armbrust E.V."/>
            <person name="Bhattacharya D."/>
            <person name="Goodenough U.W."/>
            <person name="Van de Peer Y."/>
            <person name="Grigoriev I.V."/>
        </authorList>
    </citation>
    <scope>NUCLEOTIDE SEQUENCE [LARGE SCALE GENOMIC DNA]</scope>
    <source>
        <strain evidence="3 4">CCMP1545</strain>
    </source>
</reference>
<dbReference type="PANTHER" id="PTHR35688">
    <property type="entry name" value="NAD(P)-LINKED OXIDOREDUCTASE SUPERFAMILY PROTEIN"/>
    <property type="match status" value="1"/>
</dbReference>
<dbReference type="RefSeq" id="XP_003064406.1">
    <property type="nucleotide sequence ID" value="XM_003064360.1"/>
</dbReference>
<dbReference type="PANTHER" id="PTHR35688:SF2">
    <property type="entry name" value="NAD(P)-LINKED OXIDOREDUCTASE SUPERFAMILY PROTEIN"/>
    <property type="match status" value="1"/>
</dbReference>
<evidence type="ECO:0000256" key="1">
    <source>
        <dbReference type="SAM" id="MobiDB-lite"/>
    </source>
</evidence>
<dbReference type="eggNOG" id="ENOG502RXK0">
    <property type="taxonomic scope" value="Eukaryota"/>
</dbReference>
<feature type="domain" description="YdbS-like PH" evidence="2">
    <location>
        <begin position="169"/>
        <end position="238"/>
    </location>
</feature>
<evidence type="ECO:0000313" key="3">
    <source>
        <dbReference type="EMBL" id="EEH51311.1"/>
    </source>
</evidence>
<accession>C1N978</accession>
<keyword evidence="4" id="KW-1185">Reference proteome</keyword>
<dbReference type="Pfam" id="PF03703">
    <property type="entry name" value="bPH_2"/>
    <property type="match status" value="1"/>
</dbReference>
<sequence>MNVTASAPLSSRVAVRGANRARLVRCASPVVVARATTRHRARINLTVRAADAEGAAEETEDDFEARLGALRGKRSKRAVSDVARKEKDFGAPTSSSSASPAGTKKRKGVRDFTTVGDVSEPSGKNWGPETILYEGPPARGEIIANVAMSWTVVWIPLTIAAIGRGLWSSYKITDKRVVVISTSPLRMERVDVPLDEIVDIIAVGRGVGLWGDVVITLKNKEKIEMRSLPNFKDVEAHIKKYMGTADPEFAQI</sequence>
<dbReference type="OrthoDB" id="3001at2759"/>
<dbReference type="Proteomes" id="UP000001876">
    <property type="component" value="Unassembled WGS sequence"/>
</dbReference>
<gene>
    <name evidence="3" type="ORF">MICPUCDRAFT_37649</name>
</gene>
<dbReference type="AlphaFoldDB" id="C1N978"/>
<protein>
    <submittedName>
        <fullName evidence="3">Predicted protein</fullName>
    </submittedName>
</protein>
<dbReference type="KEGG" id="mpp:MICPUCDRAFT_37649"/>
<dbReference type="InterPro" id="IPR005182">
    <property type="entry name" value="YdbS-like_PH"/>
</dbReference>
<dbReference type="EMBL" id="GG663751">
    <property type="protein sequence ID" value="EEH51311.1"/>
    <property type="molecule type" value="Genomic_DNA"/>
</dbReference>
<evidence type="ECO:0000313" key="4">
    <source>
        <dbReference type="Proteomes" id="UP000001876"/>
    </source>
</evidence>
<name>C1N978_MICPC</name>
<dbReference type="STRING" id="564608.C1N978"/>
<feature type="region of interest" description="Disordered" evidence="1">
    <location>
        <begin position="81"/>
        <end position="120"/>
    </location>
</feature>
<organism evidence="4">
    <name type="scientific">Micromonas pusilla (strain CCMP1545)</name>
    <name type="common">Picoplanktonic green alga</name>
    <dbReference type="NCBI Taxonomy" id="564608"/>
    <lineage>
        <taxon>Eukaryota</taxon>
        <taxon>Viridiplantae</taxon>
        <taxon>Chlorophyta</taxon>
        <taxon>Mamiellophyceae</taxon>
        <taxon>Mamiellales</taxon>
        <taxon>Mamiellaceae</taxon>
        <taxon>Micromonas</taxon>
    </lineage>
</organism>